<keyword evidence="1" id="KW-0175">Coiled coil</keyword>
<protein>
    <submittedName>
        <fullName evidence="3">Uncharacterized protein</fullName>
    </submittedName>
</protein>
<reference evidence="3 4" key="1">
    <citation type="submission" date="2019-09" db="EMBL/GenBank/DDBJ databases">
        <title>Draft genome of the ectomycorrhizal ascomycete Sphaerosporella brunnea.</title>
        <authorList>
            <consortium name="DOE Joint Genome Institute"/>
            <person name="Benucci G.M."/>
            <person name="Marozzi G."/>
            <person name="Antonielli L."/>
            <person name="Sanchez S."/>
            <person name="Marco P."/>
            <person name="Wang X."/>
            <person name="Falini L.B."/>
            <person name="Barry K."/>
            <person name="Haridas S."/>
            <person name="Lipzen A."/>
            <person name="Labutti K."/>
            <person name="Grigoriev I.V."/>
            <person name="Murat C."/>
            <person name="Martin F."/>
            <person name="Albertini E."/>
            <person name="Donnini D."/>
            <person name="Bonito G."/>
        </authorList>
    </citation>
    <scope>NUCLEOTIDE SEQUENCE [LARGE SCALE GENOMIC DNA]</scope>
    <source>
        <strain evidence="3 4">Sb_GMNB300</strain>
    </source>
</reference>
<organism evidence="3 4">
    <name type="scientific">Sphaerosporella brunnea</name>
    <dbReference type="NCBI Taxonomy" id="1250544"/>
    <lineage>
        <taxon>Eukaryota</taxon>
        <taxon>Fungi</taxon>
        <taxon>Dikarya</taxon>
        <taxon>Ascomycota</taxon>
        <taxon>Pezizomycotina</taxon>
        <taxon>Pezizomycetes</taxon>
        <taxon>Pezizales</taxon>
        <taxon>Pyronemataceae</taxon>
        <taxon>Sphaerosporella</taxon>
    </lineage>
</organism>
<evidence type="ECO:0000256" key="2">
    <source>
        <dbReference type="SAM" id="MobiDB-lite"/>
    </source>
</evidence>
<sequence>MCTKLKVHGTLPQTGLLAASGGFADLFKDLGVNASEIPKLLRVPDQYFLDNDEWLSDRSNHTKWNLVLDKRMILSNEIANNKWFGKVLQLGEKLRVETAEIGLPALHSLDILLKKKVDEKLGARAKSAKAAAAKNVPEDQEMAAPQAATPKAPAVRARPDAADHKRVIAELDTNIAELGTKSAELGTKSAELGTKAGLLEEEAGRMRLDVAKVELELLAIKKRTAKKELAVLALKEKEAKQELERIAVKEKEAKKELERIAVKEKEAKDDQELIALRLQEQAATGGSGPAASTTAADVKPAAPSADVIPVKGPAVTTTDSAPATTPRRCLSGCVFVRGRQYGGDKDRCVSCATL</sequence>
<comment type="caution">
    <text evidence="3">The sequence shown here is derived from an EMBL/GenBank/DDBJ whole genome shotgun (WGS) entry which is preliminary data.</text>
</comment>
<feature type="coiled-coil region" evidence="1">
    <location>
        <begin position="208"/>
        <end position="270"/>
    </location>
</feature>
<dbReference type="InParanoid" id="A0A5J5ESW6"/>
<evidence type="ECO:0000313" key="4">
    <source>
        <dbReference type="Proteomes" id="UP000326924"/>
    </source>
</evidence>
<name>A0A5J5ESW6_9PEZI</name>
<dbReference type="Proteomes" id="UP000326924">
    <property type="component" value="Unassembled WGS sequence"/>
</dbReference>
<feature type="region of interest" description="Disordered" evidence="2">
    <location>
        <begin position="132"/>
        <end position="161"/>
    </location>
</feature>
<feature type="region of interest" description="Disordered" evidence="2">
    <location>
        <begin position="304"/>
        <end position="324"/>
    </location>
</feature>
<proteinExistence type="predicted"/>
<evidence type="ECO:0000313" key="3">
    <source>
        <dbReference type="EMBL" id="KAA8902852.1"/>
    </source>
</evidence>
<accession>A0A5J5ESW6</accession>
<feature type="compositionally biased region" description="Low complexity" evidence="2">
    <location>
        <begin position="143"/>
        <end position="156"/>
    </location>
</feature>
<evidence type="ECO:0000256" key="1">
    <source>
        <dbReference type="SAM" id="Coils"/>
    </source>
</evidence>
<dbReference type="EMBL" id="VXIS01000126">
    <property type="protein sequence ID" value="KAA8902852.1"/>
    <property type="molecule type" value="Genomic_DNA"/>
</dbReference>
<dbReference type="AlphaFoldDB" id="A0A5J5ESW6"/>
<gene>
    <name evidence="3" type="ORF">FN846DRAFT_986298</name>
</gene>
<keyword evidence="4" id="KW-1185">Reference proteome</keyword>